<evidence type="ECO:0000256" key="1">
    <source>
        <dbReference type="SAM" id="MobiDB-lite"/>
    </source>
</evidence>
<proteinExistence type="predicted"/>
<protein>
    <submittedName>
        <fullName evidence="2">Uncharacterized protein</fullName>
    </submittedName>
</protein>
<feature type="compositionally biased region" description="Low complexity" evidence="1">
    <location>
        <begin position="116"/>
        <end position="127"/>
    </location>
</feature>
<dbReference type="EnsemblPlants" id="ORUFI02G01270.1">
    <property type="protein sequence ID" value="ORUFI02G01270.1"/>
    <property type="gene ID" value="ORUFI02G01270"/>
</dbReference>
<evidence type="ECO:0000313" key="3">
    <source>
        <dbReference type="Proteomes" id="UP000008022"/>
    </source>
</evidence>
<dbReference type="AlphaFoldDB" id="A0A0E0N8V9"/>
<dbReference type="HOGENOM" id="CLU_805071_0_0_1"/>
<reference evidence="2" key="2">
    <citation type="submission" date="2015-06" db="UniProtKB">
        <authorList>
            <consortium name="EnsemblPlants"/>
        </authorList>
    </citation>
    <scope>IDENTIFICATION</scope>
</reference>
<keyword evidence="3" id="KW-1185">Reference proteome</keyword>
<organism evidence="2 3">
    <name type="scientific">Oryza rufipogon</name>
    <name type="common">Brownbeard rice</name>
    <name type="synonym">Asian wild rice</name>
    <dbReference type="NCBI Taxonomy" id="4529"/>
    <lineage>
        <taxon>Eukaryota</taxon>
        <taxon>Viridiplantae</taxon>
        <taxon>Streptophyta</taxon>
        <taxon>Embryophyta</taxon>
        <taxon>Tracheophyta</taxon>
        <taxon>Spermatophyta</taxon>
        <taxon>Magnoliopsida</taxon>
        <taxon>Liliopsida</taxon>
        <taxon>Poales</taxon>
        <taxon>Poaceae</taxon>
        <taxon>BOP clade</taxon>
        <taxon>Oryzoideae</taxon>
        <taxon>Oryzeae</taxon>
        <taxon>Oryzinae</taxon>
        <taxon>Oryza</taxon>
    </lineage>
</organism>
<name>A0A0E0N8V9_ORYRU</name>
<dbReference type="Proteomes" id="UP000008022">
    <property type="component" value="Unassembled WGS sequence"/>
</dbReference>
<sequence length="345" mass="36583">MGIGGGGGRMCSPGWMRRKQQEERTAATLLGRGGRRYPGDRSGLVAGDVVFSHADLSTRLLSLTATRAVYFLNFSNFYFGCDGQGFKNRRGPAAPPPSLSSPPTPRRRPSRRRQSRAAARTAAAGLSVSTARSGAGQGAGKTEQQGADDEEEPTMVARSGAGMHGSGTPMARSAAPGGGEPGRHVAASAAWRWWLWRPGGRVGGRRAASAAWSWQRGGGRGGMTVAAATNGGRCHGLAAALAAVVQLRRSTPTILDKAIGQFTFDIVSKVKIQEQSQTTGMPCAFLFSGNSKSKLDVGVDELIRGTLKNEAKQGRMVRNKRSSHNSLITKHETRTMSVSYETSLR</sequence>
<feature type="region of interest" description="Disordered" evidence="1">
    <location>
        <begin position="1"/>
        <end position="20"/>
    </location>
</feature>
<evidence type="ECO:0000313" key="2">
    <source>
        <dbReference type="EnsemblPlants" id="ORUFI02G01270.1"/>
    </source>
</evidence>
<accession>A0A0E0N8V9</accession>
<feature type="compositionally biased region" description="Basic residues" evidence="1">
    <location>
        <begin position="105"/>
        <end position="115"/>
    </location>
</feature>
<feature type="region of interest" description="Disordered" evidence="1">
    <location>
        <begin position="88"/>
        <end position="183"/>
    </location>
</feature>
<reference evidence="3" key="1">
    <citation type="submission" date="2013-06" db="EMBL/GenBank/DDBJ databases">
        <authorList>
            <person name="Zhao Q."/>
        </authorList>
    </citation>
    <scope>NUCLEOTIDE SEQUENCE</scope>
    <source>
        <strain evidence="3">cv. W1943</strain>
    </source>
</reference>
<feature type="compositionally biased region" description="Pro residues" evidence="1">
    <location>
        <begin position="93"/>
        <end position="104"/>
    </location>
</feature>
<dbReference type="Gramene" id="ORUFI02G01270.1">
    <property type="protein sequence ID" value="ORUFI02G01270.1"/>
    <property type="gene ID" value="ORUFI02G01270"/>
</dbReference>